<proteinExistence type="predicted"/>
<dbReference type="Proteomes" id="UP000514754">
    <property type="component" value="Chromosome"/>
</dbReference>
<dbReference type="RefSeq" id="WP_000602690.1">
    <property type="nucleotide sequence ID" value="NZ_BFNN01000014.1"/>
</dbReference>
<sequence length="134" mass="15967">MILNKYIFERNFMSSVHDLTGGNVRLDDIFFLVNPISEINKKYNTRDEYLRRWLLSDENLNGRRMSFNEVVLLLTGMEPYFPFWIKIYPMKRTETLNIIELDVSLRFRSPKVILSQGLIYPPFIIQGKSLKKNE</sequence>
<protein>
    <submittedName>
        <fullName evidence="1">Uncharacterized protein</fullName>
    </submittedName>
</protein>
<evidence type="ECO:0000313" key="2">
    <source>
        <dbReference type="Proteomes" id="UP000514754"/>
    </source>
</evidence>
<dbReference type="EMBL" id="CP057906">
    <property type="protein sequence ID" value="QMO40876.1"/>
    <property type="molecule type" value="Genomic_DNA"/>
</dbReference>
<organism evidence="1 2">
    <name type="scientific">Escherichia coli</name>
    <dbReference type="NCBI Taxonomy" id="562"/>
    <lineage>
        <taxon>Bacteria</taxon>
        <taxon>Pseudomonadati</taxon>
        <taxon>Pseudomonadota</taxon>
        <taxon>Gammaproteobacteria</taxon>
        <taxon>Enterobacterales</taxon>
        <taxon>Enterobacteriaceae</taxon>
        <taxon>Escherichia</taxon>
    </lineage>
</organism>
<gene>
    <name evidence="1" type="ORF">HVW43_11405</name>
</gene>
<dbReference type="AlphaFoldDB" id="A0A1Y2XGS8"/>
<name>A0A1Y2XGS8_ECOLX</name>
<accession>A0A1Y2XGS8</accession>
<evidence type="ECO:0000313" key="1">
    <source>
        <dbReference type="EMBL" id="QMO40876.1"/>
    </source>
</evidence>
<reference evidence="1 2" key="1">
    <citation type="submission" date="2020-06" db="EMBL/GenBank/DDBJ databases">
        <title>REHAB project genomes.</title>
        <authorList>
            <person name="Shaw L.P."/>
        </authorList>
    </citation>
    <scope>NUCLEOTIDE SEQUENCE [LARGE SCALE GENOMIC DNA]</scope>
    <source>
        <strain evidence="1 2">RHB10-C12</strain>
    </source>
</reference>